<accession>A0AA37X846</accession>
<dbReference type="EMBL" id="BSUL01000001">
    <property type="protein sequence ID" value="GMA27149.1"/>
    <property type="molecule type" value="Genomic_DNA"/>
</dbReference>
<sequence length="65" mass="7077">MSGRKTSLVLYGLQDHPESRALVECLGTVKLGASCLSVTRLVGVDALVLDELIRMAWNRPDHVEG</sequence>
<dbReference type="RefSeq" id="WP_284229492.1">
    <property type="nucleotide sequence ID" value="NZ_BSUL01000001.1"/>
</dbReference>
<dbReference type="AlphaFoldDB" id="A0AA37X846"/>
<gene>
    <name evidence="1" type="ORF">GCM10025874_04020</name>
</gene>
<protein>
    <submittedName>
        <fullName evidence="1">Uncharacterized protein</fullName>
    </submittedName>
</protein>
<reference evidence="1 2" key="1">
    <citation type="journal article" date="2014" name="Int. J. Syst. Evol. Microbiol.">
        <title>Complete genome sequence of Corynebacterium casei LMG S-19264T (=DSM 44701T), isolated from a smear-ripened cheese.</title>
        <authorList>
            <consortium name="US DOE Joint Genome Institute (JGI-PGF)"/>
            <person name="Walter F."/>
            <person name="Albersmeier A."/>
            <person name="Kalinowski J."/>
            <person name="Ruckert C."/>
        </authorList>
    </citation>
    <scope>NUCLEOTIDE SEQUENCE [LARGE SCALE GENOMIC DNA]</scope>
    <source>
        <strain evidence="1 2">NBRC 112289</strain>
    </source>
</reference>
<organism evidence="1 2">
    <name type="scientific">Arenivirga flava</name>
    <dbReference type="NCBI Taxonomy" id="1930060"/>
    <lineage>
        <taxon>Bacteria</taxon>
        <taxon>Bacillati</taxon>
        <taxon>Actinomycetota</taxon>
        <taxon>Actinomycetes</taxon>
        <taxon>Micrococcales</taxon>
        <taxon>Microbacteriaceae</taxon>
        <taxon>Arenivirga</taxon>
    </lineage>
</organism>
<name>A0AA37X846_9MICO</name>
<dbReference type="Proteomes" id="UP001157160">
    <property type="component" value="Unassembled WGS sequence"/>
</dbReference>
<evidence type="ECO:0000313" key="2">
    <source>
        <dbReference type="Proteomes" id="UP001157160"/>
    </source>
</evidence>
<comment type="caution">
    <text evidence="1">The sequence shown here is derived from an EMBL/GenBank/DDBJ whole genome shotgun (WGS) entry which is preliminary data.</text>
</comment>
<evidence type="ECO:0000313" key="1">
    <source>
        <dbReference type="EMBL" id="GMA27149.1"/>
    </source>
</evidence>
<keyword evidence="2" id="KW-1185">Reference proteome</keyword>
<proteinExistence type="predicted"/>